<dbReference type="Proteomes" id="UP000584931">
    <property type="component" value="Unassembled WGS sequence"/>
</dbReference>
<organism evidence="3 4">
    <name type="scientific">Nocardiopsis sinuspersici</name>
    <dbReference type="NCBI Taxonomy" id="501010"/>
    <lineage>
        <taxon>Bacteria</taxon>
        <taxon>Bacillati</taxon>
        <taxon>Actinomycetota</taxon>
        <taxon>Actinomycetes</taxon>
        <taxon>Streptosporangiales</taxon>
        <taxon>Nocardiopsidaceae</taxon>
        <taxon>Nocardiopsis</taxon>
    </lineage>
</organism>
<keyword evidence="2" id="KW-0812">Transmembrane</keyword>
<feature type="compositionally biased region" description="Basic and acidic residues" evidence="1">
    <location>
        <begin position="235"/>
        <end position="251"/>
    </location>
</feature>
<dbReference type="AlphaFoldDB" id="A0A7Y9XDH3"/>
<evidence type="ECO:0000313" key="4">
    <source>
        <dbReference type="Proteomes" id="UP000584931"/>
    </source>
</evidence>
<accession>A0A7Y9XDH3</accession>
<keyword evidence="2" id="KW-0472">Membrane</keyword>
<evidence type="ECO:0000313" key="3">
    <source>
        <dbReference type="EMBL" id="NYH52543.1"/>
    </source>
</evidence>
<name>A0A7Y9XDH3_9ACTN</name>
<comment type="caution">
    <text evidence="3">The sequence shown here is derived from an EMBL/GenBank/DDBJ whole genome shotgun (WGS) entry which is preliminary data.</text>
</comment>
<dbReference type="EMBL" id="JACCHL010000001">
    <property type="protein sequence ID" value="NYH52543.1"/>
    <property type="molecule type" value="Genomic_DNA"/>
</dbReference>
<protein>
    <submittedName>
        <fullName evidence="3">Uncharacterized protein</fullName>
    </submittedName>
</protein>
<reference evidence="3 4" key="1">
    <citation type="submission" date="2020-07" db="EMBL/GenBank/DDBJ databases">
        <title>Sequencing the genomes of 1000 actinobacteria strains.</title>
        <authorList>
            <person name="Klenk H.-P."/>
        </authorList>
    </citation>
    <scope>NUCLEOTIDE SEQUENCE [LARGE SCALE GENOMIC DNA]</scope>
    <source>
        <strain evidence="3 4">DSM 45278</strain>
    </source>
</reference>
<feature type="transmembrane region" description="Helical" evidence="2">
    <location>
        <begin position="67"/>
        <end position="86"/>
    </location>
</feature>
<sequence>MVPQPPQDSPYYPYPPSGFAVFRARNVIRAQNGPRAFAYLVFGLLVLIGWLLFLVAAVAITESHGETLVYAGLGLLAAVGLTVLAAETTARSTRTVVGGDPLPPDTDPVRLLTAEESVKKGVLGWDLETNRLARILAGQKLREYGIRFPGRTSAFLASVACVQAVLLTWWLVTEGVSVDSVFLFFTLLGNALAALLYPPVAAHDRHCAEALRAAYDHYATGPRHGFHRTYAAPGEQDRRDGRRRPSDGVPR</sequence>
<dbReference type="RefSeq" id="WP_179809934.1">
    <property type="nucleotide sequence ID" value="NZ_JACCHL010000001.1"/>
</dbReference>
<gene>
    <name evidence="3" type="ORF">HNR06_002132</name>
</gene>
<feature type="region of interest" description="Disordered" evidence="1">
    <location>
        <begin position="227"/>
        <end position="251"/>
    </location>
</feature>
<keyword evidence="2" id="KW-1133">Transmembrane helix</keyword>
<feature type="transmembrane region" description="Helical" evidence="2">
    <location>
        <begin position="37"/>
        <end position="61"/>
    </location>
</feature>
<feature type="transmembrane region" description="Helical" evidence="2">
    <location>
        <begin position="178"/>
        <end position="197"/>
    </location>
</feature>
<feature type="transmembrane region" description="Helical" evidence="2">
    <location>
        <begin position="154"/>
        <end position="172"/>
    </location>
</feature>
<proteinExistence type="predicted"/>
<evidence type="ECO:0000256" key="2">
    <source>
        <dbReference type="SAM" id="Phobius"/>
    </source>
</evidence>
<evidence type="ECO:0000256" key="1">
    <source>
        <dbReference type="SAM" id="MobiDB-lite"/>
    </source>
</evidence>